<evidence type="ECO:0000256" key="3">
    <source>
        <dbReference type="PIRSR" id="PIRSR000390-2"/>
    </source>
</evidence>
<dbReference type="Proteomes" id="UP000239772">
    <property type="component" value="Unassembled WGS sequence"/>
</dbReference>
<evidence type="ECO:0000256" key="1">
    <source>
        <dbReference type="ARBA" id="ARBA00037999"/>
    </source>
</evidence>
<feature type="active site" description="Proton acceptor" evidence="2">
    <location>
        <position position="188"/>
    </location>
</feature>
<dbReference type="SUPFAM" id="SSF53383">
    <property type="entry name" value="PLP-dependent transferases"/>
    <property type="match status" value="1"/>
</dbReference>
<dbReference type="InterPro" id="IPR015421">
    <property type="entry name" value="PyrdxlP-dep_Trfase_major"/>
</dbReference>
<dbReference type="RefSeq" id="WP_106338284.1">
    <property type="nucleotide sequence ID" value="NZ_PVZS01000021.1"/>
</dbReference>
<dbReference type="NCBIfam" id="TIGR03588">
    <property type="entry name" value="PseC"/>
    <property type="match status" value="1"/>
</dbReference>
<dbReference type="Gene3D" id="3.90.1150.10">
    <property type="entry name" value="Aspartate Aminotransferase, domain 1"/>
    <property type="match status" value="1"/>
</dbReference>
<dbReference type="OrthoDB" id="9768668at2"/>
<accession>A0A2T1HPY3</accession>
<dbReference type="PANTHER" id="PTHR30244:SF34">
    <property type="entry name" value="DTDP-4-AMINO-4,6-DIDEOXYGALACTOSE TRANSAMINASE"/>
    <property type="match status" value="1"/>
</dbReference>
<feature type="modified residue" description="N6-(pyridoxal phosphate)lysine" evidence="3">
    <location>
        <position position="188"/>
    </location>
</feature>
<dbReference type="InterPro" id="IPR000653">
    <property type="entry name" value="DegT/StrS_aminotransferase"/>
</dbReference>
<evidence type="ECO:0000256" key="2">
    <source>
        <dbReference type="PIRSR" id="PIRSR000390-1"/>
    </source>
</evidence>
<proteinExistence type="inferred from homology"/>
<dbReference type="Gene3D" id="3.40.640.10">
    <property type="entry name" value="Type I PLP-dependent aspartate aminotransferase-like (Major domain)"/>
    <property type="match status" value="1"/>
</dbReference>
<name>A0A2T1HPY3_9HYPH</name>
<evidence type="ECO:0000256" key="4">
    <source>
        <dbReference type="RuleBase" id="RU004508"/>
    </source>
</evidence>
<dbReference type="PIRSF" id="PIRSF000390">
    <property type="entry name" value="PLP_StrS"/>
    <property type="match status" value="1"/>
</dbReference>
<evidence type="ECO:0000313" key="6">
    <source>
        <dbReference type="Proteomes" id="UP000239772"/>
    </source>
</evidence>
<dbReference type="InterPro" id="IPR020026">
    <property type="entry name" value="PseC"/>
</dbReference>
<organism evidence="5 6">
    <name type="scientific">Alsobacter soli</name>
    <dbReference type="NCBI Taxonomy" id="2109933"/>
    <lineage>
        <taxon>Bacteria</taxon>
        <taxon>Pseudomonadati</taxon>
        <taxon>Pseudomonadota</taxon>
        <taxon>Alphaproteobacteria</taxon>
        <taxon>Hyphomicrobiales</taxon>
        <taxon>Alsobacteraceae</taxon>
        <taxon>Alsobacter</taxon>
    </lineage>
</organism>
<keyword evidence="6" id="KW-1185">Reference proteome</keyword>
<keyword evidence="3 4" id="KW-0663">Pyridoxal phosphate</keyword>
<dbReference type="CDD" id="cd00616">
    <property type="entry name" value="AHBA_syn"/>
    <property type="match status" value="1"/>
</dbReference>
<dbReference type="PANTHER" id="PTHR30244">
    <property type="entry name" value="TRANSAMINASE"/>
    <property type="match status" value="1"/>
</dbReference>
<gene>
    <name evidence="5" type="primary">pseC</name>
    <name evidence="5" type="ORF">SLNSH_17375</name>
</gene>
<dbReference type="InterPro" id="IPR015422">
    <property type="entry name" value="PyrdxlP-dep_Trfase_small"/>
</dbReference>
<reference evidence="6" key="1">
    <citation type="submission" date="2018-03" db="EMBL/GenBank/DDBJ databases">
        <authorList>
            <person name="Sun L."/>
            <person name="Liu H."/>
            <person name="Chen W."/>
            <person name="Huang K."/>
            <person name="Liu W."/>
            <person name="Gao X."/>
        </authorList>
    </citation>
    <scope>NUCLEOTIDE SEQUENCE [LARGE SCALE GENOMIC DNA]</scope>
    <source>
        <strain evidence="6">SH9</strain>
    </source>
</reference>
<comment type="similarity">
    <text evidence="1 4">Belongs to the DegT/DnrJ/EryC1 family.</text>
</comment>
<comment type="caution">
    <text evidence="5">The sequence shown here is derived from an EMBL/GenBank/DDBJ whole genome shotgun (WGS) entry which is preliminary data.</text>
</comment>
<dbReference type="GO" id="GO:0030170">
    <property type="term" value="F:pyridoxal phosphate binding"/>
    <property type="evidence" value="ECO:0007669"/>
    <property type="project" value="TreeGrafter"/>
</dbReference>
<dbReference type="GO" id="GO:0000271">
    <property type="term" value="P:polysaccharide biosynthetic process"/>
    <property type="evidence" value="ECO:0007669"/>
    <property type="project" value="TreeGrafter"/>
</dbReference>
<dbReference type="Pfam" id="PF01041">
    <property type="entry name" value="DegT_DnrJ_EryC1"/>
    <property type="match status" value="1"/>
</dbReference>
<sequence length="386" mass="42292">MIPYGRQDIDENDVAAVVAVLRSDFLTQGPAVQDFEKVIAEYVGAPHCCAVSNATAALHLAYLALGLGPGDVLWTVPNTFLATANAALYCGAEVDFVDTDPRSYNLSVEALSRKLDQAEKTGRLPAIVAPVHFAGQSCDMRGVHALAQRYGFKVVEDASHAIGADYLGGKVGDCRYSDMCVFSFHPVKIVTTGEGGVVTTRDPEAAATLFQLRSHGMTRDSSRMEGESEGPWYYQQTMLGMNYRITDIQAALGASQMRRIDLFVARRRALAARYDDLLGNLPLTRPWQDLDGRSAFHLYPIHVDSQQRRRIFDALRAAGIGVNVHYIPVHTQPYYRQRGFEPGYCPNAEAYYAGAISLPLFSAMTDAEQDEVVEAVRAAVMDARSA</sequence>
<dbReference type="AlphaFoldDB" id="A0A2T1HPY3"/>
<dbReference type="GO" id="GO:0008483">
    <property type="term" value="F:transaminase activity"/>
    <property type="evidence" value="ECO:0007669"/>
    <property type="project" value="TreeGrafter"/>
</dbReference>
<protein>
    <submittedName>
        <fullName evidence="5">UDP-4-amino-4, 6-dideoxy-N-acetyl-beta-L-altrosamine transaminase</fullName>
    </submittedName>
</protein>
<evidence type="ECO:0000313" key="5">
    <source>
        <dbReference type="EMBL" id="PSC03715.1"/>
    </source>
</evidence>
<dbReference type="InterPro" id="IPR015424">
    <property type="entry name" value="PyrdxlP-dep_Trfase"/>
</dbReference>
<dbReference type="EMBL" id="PVZS01000021">
    <property type="protein sequence ID" value="PSC03715.1"/>
    <property type="molecule type" value="Genomic_DNA"/>
</dbReference>